<dbReference type="InterPro" id="IPR036271">
    <property type="entry name" value="Tet_transcr_reg_TetR-rel_C_sf"/>
</dbReference>
<evidence type="ECO:0000256" key="2">
    <source>
        <dbReference type="PROSITE-ProRule" id="PRU00335"/>
    </source>
</evidence>
<name>A0A9D2NHF1_9FIRM</name>
<dbReference type="SUPFAM" id="SSF46689">
    <property type="entry name" value="Homeodomain-like"/>
    <property type="match status" value="1"/>
</dbReference>
<organism evidence="4 5">
    <name type="scientific">Candidatus Eisenbergiella merdavium</name>
    <dbReference type="NCBI Taxonomy" id="2838551"/>
    <lineage>
        <taxon>Bacteria</taxon>
        <taxon>Bacillati</taxon>
        <taxon>Bacillota</taxon>
        <taxon>Clostridia</taxon>
        <taxon>Lachnospirales</taxon>
        <taxon>Lachnospiraceae</taxon>
        <taxon>Eisenbergiella</taxon>
    </lineage>
</organism>
<dbReference type="Proteomes" id="UP000823891">
    <property type="component" value="Unassembled WGS sequence"/>
</dbReference>
<feature type="domain" description="HTH tetR-type" evidence="3">
    <location>
        <begin position="8"/>
        <end position="68"/>
    </location>
</feature>
<dbReference type="EMBL" id="DWWS01000067">
    <property type="protein sequence ID" value="HJC25556.1"/>
    <property type="molecule type" value="Genomic_DNA"/>
</dbReference>
<reference evidence="4" key="2">
    <citation type="submission" date="2021-04" db="EMBL/GenBank/DDBJ databases">
        <authorList>
            <person name="Gilroy R."/>
        </authorList>
    </citation>
    <scope>NUCLEOTIDE SEQUENCE</scope>
    <source>
        <strain evidence="4">USAMLcec2-132</strain>
    </source>
</reference>
<evidence type="ECO:0000313" key="5">
    <source>
        <dbReference type="Proteomes" id="UP000823891"/>
    </source>
</evidence>
<dbReference type="Pfam" id="PF00440">
    <property type="entry name" value="TetR_N"/>
    <property type="match status" value="1"/>
</dbReference>
<comment type="caution">
    <text evidence="4">The sequence shown here is derived from an EMBL/GenBank/DDBJ whole genome shotgun (WGS) entry which is preliminary data.</text>
</comment>
<dbReference type="SUPFAM" id="SSF48498">
    <property type="entry name" value="Tetracyclin repressor-like, C-terminal domain"/>
    <property type="match status" value="1"/>
</dbReference>
<dbReference type="PRINTS" id="PR00455">
    <property type="entry name" value="HTHTETR"/>
</dbReference>
<proteinExistence type="predicted"/>
<dbReference type="PROSITE" id="PS50977">
    <property type="entry name" value="HTH_TETR_2"/>
    <property type="match status" value="1"/>
</dbReference>
<dbReference type="Gene3D" id="1.10.357.10">
    <property type="entry name" value="Tetracycline Repressor, domain 2"/>
    <property type="match status" value="1"/>
</dbReference>
<dbReference type="InterPro" id="IPR001647">
    <property type="entry name" value="HTH_TetR"/>
</dbReference>
<accession>A0A9D2NHF1</accession>
<feature type="DNA-binding region" description="H-T-H motif" evidence="2">
    <location>
        <begin position="31"/>
        <end position="50"/>
    </location>
</feature>
<reference evidence="4" key="1">
    <citation type="journal article" date="2021" name="PeerJ">
        <title>Extensive microbial diversity within the chicken gut microbiome revealed by metagenomics and culture.</title>
        <authorList>
            <person name="Gilroy R."/>
            <person name="Ravi A."/>
            <person name="Getino M."/>
            <person name="Pursley I."/>
            <person name="Horton D.L."/>
            <person name="Alikhan N.F."/>
            <person name="Baker D."/>
            <person name="Gharbi K."/>
            <person name="Hall N."/>
            <person name="Watson M."/>
            <person name="Adriaenssens E.M."/>
            <person name="Foster-Nyarko E."/>
            <person name="Jarju S."/>
            <person name="Secka A."/>
            <person name="Antonio M."/>
            <person name="Oren A."/>
            <person name="Chaudhuri R.R."/>
            <person name="La Ragione R."/>
            <person name="Hildebrand F."/>
            <person name="Pallen M.J."/>
        </authorList>
    </citation>
    <scope>NUCLEOTIDE SEQUENCE</scope>
    <source>
        <strain evidence="4">USAMLcec2-132</strain>
    </source>
</reference>
<evidence type="ECO:0000313" key="4">
    <source>
        <dbReference type="EMBL" id="HJC25556.1"/>
    </source>
</evidence>
<evidence type="ECO:0000256" key="1">
    <source>
        <dbReference type="ARBA" id="ARBA00023125"/>
    </source>
</evidence>
<dbReference type="InterPro" id="IPR050624">
    <property type="entry name" value="HTH-type_Tx_Regulator"/>
</dbReference>
<keyword evidence="1 2" id="KW-0238">DNA-binding</keyword>
<dbReference type="AlphaFoldDB" id="A0A9D2NHF1"/>
<dbReference type="PANTHER" id="PTHR43479:SF11">
    <property type="entry name" value="ACREF_ENVCD OPERON REPRESSOR-RELATED"/>
    <property type="match status" value="1"/>
</dbReference>
<protein>
    <submittedName>
        <fullName evidence="4">TetR/AcrR family transcriptional regulator</fullName>
    </submittedName>
</protein>
<dbReference type="GO" id="GO:0003677">
    <property type="term" value="F:DNA binding"/>
    <property type="evidence" value="ECO:0007669"/>
    <property type="project" value="UniProtKB-UniRule"/>
</dbReference>
<sequence>MKQEEKSFLSKGKIIDAAMKLFSEKGYENTTMQDLVQASGMSKGAIYHHFKSKQEIVAYLINEEKERFASSLRELASCGELTAREKIGRIIASLFSDATLSALAKEKWAEKVPFALLDTLRNSVNILSGCLEDILRQGVENGEFGCGHPRELAGVLVLLVDIWLDPVIADSGYQEMCEKVDFIALLADKFDAPVFDAELVSQVKEGLRHFYE</sequence>
<dbReference type="InterPro" id="IPR009057">
    <property type="entry name" value="Homeodomain-like_sf"/>
</dbReference>
<dbReference type="PANTHER" id="PTHR43479">
    <property type="entry name" value="ACREF/ENVCD OPERON REPRESSOR-RELATED"/>
    <property type="match status" value="1"/>
</dbReference>
<gene>
    <name evidence="4" type="ORF">H9761_17985</name>
</gene>
<evidence type="ECO:0000259" key="3">
    <source>
        <dbReference type="PROSITE" id="PS50977"/>
    </source>
</evidence>